<dbReference type="Proteomes" id="UP001589854">
    <property type="component" value="Unassembled WGS sequence"/>
</dbReference>
<dbReference type="PRINTS" id="PR00111">
    <property type="entry name" value="ABHYDROLASE"/>
</dbReference>
<dbReference type="InterPro" id="IPR000073">
    <property type="entry name" value="AB_hydrolase_1"/>
</dbReference>
<reference evidence="3 4" key="1">
    <citation type="submission" date="2024-09" db="EMBL/GenBank/DDBJ databases">
        <authorList>
            <person name="Sun Q."/>
            <person name="Mori K."/>
        </authorList>
    </citation>
    <scope>NUCLEOTIDE SEQUENCE [LARGE SCALE GENOMIC DNA]</scope>
    <source>
        <strain evidence="3 4">CCM 7228</strain>
    </source>
</reference>
<keyword evidence="4" id="KW-1185">Reference proteome</keyword>
<evidence type="ECO:0000259" key="2">
    <source>
        <dbReference type="Pfam" id="PF00561"/>
    </source>
</evidence>
<dbReference type="RefSeq" id="WP_378930429.1">
    <property type="nucleotide sequence ID" value="NZ_JBHLVO010000002.1"/>
</dbReference>
<accession>A0ABV6G9S8</accession>
<dbReference type="InterPro" id="IPR050266">
    <property type="entry name" value="AB_hydrolase_sf"/>
</dbReference>
<dbReference type="InterPro" id="IPR029058">
    <property type="entry name" value="AB_hydrolase_fold"/>
</dbReference>
<dbReference type="Pfam" id="PF00561">
    <property type="entry name" value="Abhydrolase_1"/>
    <property type="match status" value="1"/>
</dbReference>
<dbReference type="Gene3D" id="3.40.50.1820">
    <property type="entry name" value="alpha/beta hydrolase"/>
    <property type="match status" value="1"/>
</dbReference>
<feature type="domain" description="AB hydrolase-1" evidence="2">
    <location>
        <begin position="25"/>
        <end position="251"/>
    </location>
</feature>
<dbReference type="SUPFAM" id="SSF53474">
    <property type="entry name" value="alpha/beta-Hydrolases"/>
    <property type="match status" value="1"/>
</dbReference>
<name>A0ABV6G9S8_9BACI</name>
<dbReference type="PANTHER" id="PTHR43798:SF31">
    <property type="entry name" value="AB HYDROLASE SUPERFAMILY PROTEIN YCLE"/>
    <property type="match status" value="1"/>
</dbReference>
<comment type="caution">
    <text evidence="3">The sequence shown here is derived from an EMBL/GenBank/DDBJ whole genome shotgun (WGS) entry which is preliminary data.</text>
</comment>
<dbReference type="GO" id="GO:0016787">
    <property type="term" value="F:hydrolase activity"/>
    <property type="evidence" value="ECO:0007669"/>
    <property type="project" value="UniProtKB-KW"/>
</dbReference>
<protein>
    <submittedName>
        <fullName evidence="3">Alpha/beta fold hydrolase</fullName>
    </submittedName>
</protein>
<organism evidence="3 4">
    <name type="scientific">Metabacillus herbersteinensis</name>
    <dbReference type="NCBI Taxonomy" id="283816"/>
    <lineage>
        <taxon>Bacteria</taxon>
        <taxon>Bacillati</taxon>
        <taxon>Bacillota</taxon>
        <taxon>Bacilli</taxon>
        <taxon>Bacillales</taxon>
        <taxon>Bacillaceae</taxon>
        <taxon>Metabacillus</taxon>
    </lineage>
</organism>
<evidence type="ECO:0000256" key="1">
    <source>
        <dbReference type="ARBA" id="ARBA00022801"/>
    </source>
</evidence>
<sequence>MGFYIRVEQTVNLYVEDLGPKDGQPILFIHGWPVNHKMFEYQYNQLPKKGYRCIGVDLRGFGKSDQPWEGYTYNRFADDIRAVVDALQLKNFILVGFSMGGAIAIRYMARHLGHQVSKLALFGAAAPVFTKRPDFPYGMAKEDVNKLIKETYRDRPKMLSDFGDIFFARCVTESFKNWFHGLGLEASGHGTAMSAIALRDEDLRGDLSKINVPTAIFHGVQDKVCPFELAEAMHAGIKGSELIPFHYSGHGLFYCELEKFNSELVQFIT</sequence>
<evidence type="ECO:0000313" key="3">
    <source>
        <dbReference type="EMBL" id="MFC0270443.1"/>
    </source>
</evidence>
<gene>
    <name evidence="3" type="ORF">ACFFIX_03090</name>
</gene>
<dbReference type="PANTHER" id="PTHR43798">
    <property type="entry name" value="MONOACYLGLYCEROL LIPASE"/>
    <property type="match status" value="1"/>
</dbReference>
<keyword evidence="1 3" id="KW-0378">Hydrolase</keyword>
<dbReference type="EMBL" id="JBHLVO010000002">
    <property type="protein sequence ID" value="MFC0270443.1"/>
    <property type="molecule type" value="Genomic_DNA"/>
</dbReference>
<proteinExistence type="predicted"/>
<evidence type="ECO:0000313" key="4">
    <source>
        <dbReference type="Proteomes" id="UP001589854"/>
    </source>
</evidence>